<dbReference type="EC" id="2.7.11.1" evidence="6"/>
<dbReference type="Gene3D" id="3.30.200.20">
    <property type="entry name" value="Phosphorylase Kinase, domain 1"/>
    <property type="match status" value="1"/>
</dbReference>
<dbReference type="PROSITE" id="PS50011">
    <property type="entry name" value="PROTEIN_KINASE_DOM"/>
    <property type="match status" value="1"/>
</dbReference>
<dbReference type="PANTHER" id="PTHR43289">
    <property type="entry name" value="MITOGEN-ACTIVATED PROTEIN KINASE KINASE KINASE 20-RELATED"/>
    <property type="match status" value="1"/>
</dbReference>
<gene>
    <name evidence="6" type="ORF">ACFQKB_43800</name>
</gene>
<keyword evidence="3 6" id="KW-0418">Kinase</keyword>
<dbReference type="PROSITE" id="PS00108">
    <property type="entry name" value="PROTEIN_KINASE_ST"/>
    <property type="match status" value="1"/>
</dbReference>
<dbReference type="Gene3D" id="1.10.510.10">
    <property type="entry name" value="Transferase(Phosphotransferase) domain 1"/>
    <property type="match status" value="1"/>
</dbReference>
<dbReference type="Pfam" id="PF00069">
    <property type="entry name" value="Pkinase"/>
    <property type="match status" value="1"/>
</dbReference>
<keyword evidence="4" id="KW-0067">ATP-binding</keyword>
<evidence type="ECO:0000256" key="3">
    <source>
        <dbReference type="ARBA" id="ARBA00022777"/>
    </source>
</evidence>
<proteinExistence type="predicted"/>
<organism evidence="6 7">
    <name type="scientific">Actinomadura yumaensis</name>
    <dbReference type="NCBI Taxonomy" id="111807"/>
    <lineage>
        <taxon>Bacteria</taxon>
        <taxon>Bacillati</taxon>
        <taxon>Actinomycetota</taxon>
        <taxon>Actinomycetes</taxon>
        <taxon>Streptosporangiales</taxon>
        <taxon>Thermomonosporaceae</taxon>
        <taxon>Actinomadura</taxon>
    </lineage>
</organism>
<evidence type="ECO:0000256" key="4">
    <source>
        <dbReference type="ARBA" id="ARBA00022840"/>
    </source>
</evidence>
<protein>
    <submittedName>
        <fullName evidence="6">Serine/threonine-protein kinase</fullName>
        <ecNumber evidence="6">2.7.11.1</ecNumber>
    </submittedName>
</protein>
<dbReference type="InterPro" id="IPR000719">
    <property type="entry name" value="Prot_kinase_dom"/>
</dbReference>
<dbReference type="InterPro" id="IPR011009">
    <property type="entry name" value="Kinase-like_dom_sf"/>
</dbReference>
<name>A0ABW2D0J5_9ACTN</name>
<feature type="domain" description="Protein kinase" evidence="5">
    <location>
        <begin position="18"/>
        <end position="266"/>
    </location>
</feature>
<dbReference type="CDD" id="cd14014">
    <property type="entry name" value="STKc_PknB_like"/>
    <property type="match status" value="1"/>
</dbReference>
<reference evidence="7" key="1">
    <citation type="journal article" date="2019" name="Int. J. Syst. Evol. Microbiol.">
        <title>The Global Catalogue of Microorganisms (GCM) 10K type strain sequencing project: providing services to taxonomists for standard genome sequencing and annotation.</title>
        <authorList>
            <consortium name="The Broad Institute Genomics Platform"/>
            <consortium name="The Broad Institute Genome Sequencing Center for Infectious Disease"/>
            <person name="Wu L."/>
            <person name="Ma J."/>
        </authorList>
    </citation>
    <scope>NUCLEOTIDE SEQUENCE [LARGE SCALE GENOMIC DNA]</scope>
    <source>
        <strain evidence="7">JCM 3369</strain>
    </source>
</reference>
<accession>A0ABW2D0J5</accession>
<evidence type="ECO:0000256" key="2">
    <source>
        <dbReference type="ARBA" id="ARBA00022741"/>
    </source>
</evidence>
<dbReference type="SUPFAM" id="SSF56112">
    <property type="entry name" value="Protein kinase-like (PK-like)"/>
    <property type="match status" value="1"/>
</dbReference>
<dbReference type="InterPro" id="IPR008271">
    <property type="entry name" value="Ser/Thr_kinase_AS"/>
</dbReference>
<evidence type="ECO:0000259" key="5">
    <source>
        <dbReference type="PROSITE" id="PS50011"/>
    </source>
</evidence>
<feature type="non-terminal residue" evidence="6">
    <location>
        <position position="299"/>
    </location>
</feature>
<evidence type="ECO:0000313" key="7">
    <source>
        <dbReference type="Proteomes" id="UP001596380"/>
    </source>
</evidence>
<evidence type="ECO:0000313" key="6">
    <source>
        <dbReference type="EMBL" id="MFC6886751.1"/>
    </source>
</evidence>
<sequence length="299" mass="30417">MPAAEALRPEDPERLGPYRLVGRLGDGGQGVVYLGEAEGGGPVAVKLLRTGLGNDPEARARFLRELETAKRVAQFCTAAVLDADVAGDRPYIVSEFVDGPSLHRVVTGDGPREGGALQRLAVGTATALVAIHRVGVVHRDFKPHNVLLGPDGPRVIDFGVARAAGGVTITTGGVIGTPAYMAPEQLAGKRAGPAADVFAWASTMVFASCGRPAFGDDTMPAVIARILHDEPDLGGLTGTLRDVAARCLAKDPAERPSASALLGVLLGEADAGGPVPAAGPEAAAAQGAAYAATLGADAW</sequence>
<keyword evidence="7" id="KW-1185">Reference proteome</keyword>
<dbReference type="EMBL" id="JBHSXS010000059">
    <property type="protein sequence ID" value="MFC6886751.1"/>
    <property type="molecule type" value="Genomic_DNA"/>
</dbReference>
<evidence type="ECO:0000256" key="1">
    <source>
        <dbReference type="ARBA" id="ARBA00022679"/>
    </source>
</evidence>
<comment type="caution">
    <text evidence="6">The sequence shown here is derived from an EMBL/GenBank/DDBJ whole genome shotgun (WGS) entry which is preliminary data.</text>
</comment>
<dbReference type="Proteomes" id="UP001596380">
    <property type="component" value="Unassembled WGS sequence"/>
</dbReference>
<dbReference type="PANTHER" id="PTHR43289:SF34">
    <property type="entry name" value="SERINE_THREONINE-PROTEIN KINASE YBDM-RELATED"/>
    <property type="match status" value="1"/>
</dbReference>
<dbReference type="GO" id="GO:0004674">
    <property type="term" value="F:protein serine/threonine kinase activity"/>
    <property type="evidence" value="ECO:0007669"/>
    <property type="project" value="UniProtKB-EC"/>
</dbReference>
<keyword evidence="1 6" id="KW-0808">Transferase</keyword>
<keyword evidence="2" id="KW-0547">Nucleotide-binding</keyword>
<dbReference type="RefSeq" id="WP_378064132.1">
    <property type="nucleotide sequence ID" value="NZ_JBHSXS010000059.1"/>
</dbReference>